<sequence>MFGDKRLEDFDFESIYHIYSHVSGKELIFRESKNYTFFLDKIKFYICPIADIFAYCLMPNHFHLLIAFKKKEIIFENLNISITEFDDKKSHQFLMKPFSNLLNSYAKAYNKVYTRKGALFMDYIKRTKIEDEKYLLNVLNYIHNNPVNHGFVNQLEEWKYCSYLSYLDIKKSSSLERSFIMSFFDGTSDFIEFHKKGSDLLL</sequence>
<dbReference type="KEGG" id="eva:EIB75_04140"/>
<organism evidence="2 5">
    <name type="scientific">Epilithonimonas vandammei</name>
    <dbReference type="NCBI Taxonomy" id="2487072"/>
    <lineage>
        <taxon>Bacteria</taxon>
        <taxon>Pseudomonadati</taxon>
        <taxon>Bacteroidota</taxon>
        <taxon>Flavobacteriia</taxon>
        <taxon>Flavobacteriales</taxon>
        <taxon>Weeksellaceae</taxon>
        <taxon>Chryseobacterium group</taxon>
        <taxon>Epilithonimonas</taxon>
    </lineage>
</organism>
<dbReference type="SUPFAM" id="SSF143422">
    <property type="entry name" value="Transposase IS200-like"/>
    <property type="match status" value="1"/>
</dbReference>
<dbReference type="AlphaFoldDB" id="A0A3G8Y671"/>
<evidence type="ECO:0000313" key="4">
    <source>
        <dbReference type="Proteomes" id="UP000272316"/>
    </source>
</evidence>
<dbReference type="EMBL" id="CP034160">
    <property type="protein sequence ID" value="AZI54485.1"/>
    <property type="molecule type" value="Genomic_DNA"/>
</dbReference>
<accession>A0A3G8Y671</accession>
<dbReference type="GO" id="GO:0003677">
    <property type="term" value="F:DNA binding"/>
    <property type="evidence" value="ECO:0007669"/>
    <property type="project" value="InterPro"/>
</dbReference>
<dbReference type="SMART" id="SM01321">
    <property type="entry name" value="Y1_Tnp"/>
    <property type="match status" value="1"/>
</dbReference>
<dbReference type="GO" id="GO:0004803">
    <property type="term" value="F:transposase activity"/>
    <property type="evidence" value="ECO:0007669"/>
    <property type="project" value="InterPro"/>
</dbReference>
<dbReference type="EMBL" id="CP034161">
    <property type="protein sequence ID" value="AZI40842.1"/>
    <property type="molecule type" value="Genomic_DNA"/>
</dbReference>
<gene>
    <name evidence="2" type="ORF">EIB74_13130</name>
    <name evidence="3" type="ORF">EIB75_04140</name>
</gene>
<keyword evidence="5" id="KW-1185">Reference proteome</keyword>
<proteinExistence type="predicted"/>
<dbReference type="Proteomes" id="UP000281810">
    <property type="component" value="Chromosome"/>
</dbReference>
<protein>
    <submittedName>
        <fullName evidence="2">Transposase</fullName>
    </submittedName>
</protein>
<dbReference type="PANTHER" id="PTHR34322:SF2">
    <property type="entry name" value="TRANSPOSASE IS200-LIKE DOMAIN-CONTAINING PROTEIN"/>
    <property type="match status" value="1"/>
</dbReference>
<name>A0A3G8Y671_9FLAO</name>
<dbReference type="GO" id="GO:0006313">
    <property type="term" value="P:DNA transposition"/>
    <property type="evidence" value="ECO:0007669"/>
    <property type="project" value="InterPro"/>
</dbReference>
<evidence type="ECO:0000259" key="1">
    <source>
        <dbReference type="SMART" id="SM01321"/>
    </source>
</evidence>
<reference evidence="4" key="3">
    <citation type="submission" date="2018-11" db="EMBL/GenBank/DDBJ databases">
        <title>Proposal to divide the Flavobacteriaceae and reorganize its genera based on Amino Acid Identity values calculated from whole genome sequences.</title>
        <authorList>
            <person name="Nicholson A.C."/>
            <person name="Gulvik C.A."/>
            <person name="Whitney A.M."/>
            <person name="Sheth M."/>
            <person name="Batra D."/>
            <person name="Pryor J."/>
            <person name="Bernardet J.-F."/>
            <person name="Hugo C."/>
            <person name="Kampfer P."/>
            <person name="Newman J.D."/>
            <person name="McQuiston J.R."/>
        </authorList>
    </citation>
    <scope>NUCLEOTIDE SEQUENCE [LARGE SCALE GENOMIC DNA]</scope>
    <source>
        <strain evidence="4">H6466</strain>
    </source>
</reference>
<evidence type="ECO:0000313" key="5">
    <source>
        <dbReference type="Proteomes" id="UP000281810"/>
    </source>
</evidence>
<dbReference type="RefSeq" id="WP_124803565.1">
    <property type="nucleotide sequence ID" value="NZ_CP034160.1"/>
</dbReference>
<dbReference type="InterPro" id="IPR036515">
    <property type="entry name" value="Transposase_17_sf"/>
</dbReference>
<accession>A0A3G8ZCJ6</accession>
<reference evidence="2" key="2">
    <citation type="submission" date="2018-11" db="EMBL/GenBank/DDBJ databases">
        <title>Proposal to divide the Flavobacteriaceae and reorganize its genera based on Amino Acid Identity values calculated from whole genome sequences.</title>
        <authorList>
            <person name="Nicholson A.C."/>
            <person name="Gulvik C.A."/>
            <person name="Whitney A.M."/>
            <person name="Humrighouse B.W."/>
            <person name="Bell M."/>
            <person name="Holmes B."/>
            <person name="Steigerwalt A."/>
            <person name="Villarma A."/>
            <person name="Sheth M."/>
            <person name="Batra D."/>
            <person name="Pryor J."/>
            <person name="Bernardet J.-F."/>
            <person name="Hugo C."/>
            <person name="Kampfer P."/>
            <person name="Newman J."/>
            <person name="Mcquiston J.R."/>
        </authorList>
    </citation>
    <scope>NUCLEOTIDE SEQUENCE [LARGE SCALE GENOMIC DNA]</scope>
    <source>
        <strain evidence="2">F5649</strain>
        <strain evidence="3">H6466</strain>
    </source>
</reference>
<dbReference type="Proteomes" id="UP000272316">
    <property type="component" value="Chromosome"/>
</dbReference>
<evidence type="ECO:0000313" key="3">
    <source>
        <dbReference type="EMBL" id="AZI54485.1"/>
    </source>
</evidence>
<reference evidence="5" key="1">
    <citation type="submission" date="2018-11" db="EMBL/GenBank/DDBJ databases">
        <title>Proposal to divide the Flavobacteriaceae and reorganize its genera based on Amino Acid Identity values calculated from whole genome sequences.</title>
        <authorList>
            <person name="Nicholson A.C."/>
            <person name="Gulvik C.A."/>
            <person name="Whitney A.M."/>
            <person name="Humrighouse B.W."/>
            <person name="Bell M."/>
            <person name="Holmes B."/>
            <person name="Steigerwalt A.B."/>
            <person name="Villarma A."/>
            <person name="Sheth M."/>
            <person name="Batra D."/>
            <person name="Pryor J."/>
            <person name="Bernardet J.-F."/>
            <person name="Hugo C."/>
            <person name="Kampfer P."/>
            <person name="Newman J.D."/>
            <person name="McQuiston J.R."/>
        </authorList>
    </citation>
    <scope>NUCLEOTIDE SEQUENCE [LARGE SCALE GENOMIC DNA]</scope>
    <source>
        <strain evidence="5">F5649</strain>
    </source>
</reference>
<feature type="domain" description="Transposase IS200-like" evidence="1">
    <location>
        <begin position="15"/>
        <end position="145"/>
    </location>
</feature>
<dbReference type="OrthoDB" id="9788881at2"/>
<evidence type="ECO:0000313" key="2">
    <source>
        <dbReference type="EMBL" id="AZI40842.1"/>
    </source>
</evidence>
<dbReference type="InterPro" id="IPR002686">
    <property type="entry name" value="Transposase_17"/>
</dbReference>
<dbReference type="Gene3D" id="3.30.70.1290">
    <property type="entry name" value="Transposase IS200-like"/>
    <property type="match status" value="1"/>
</dbReference>
<dbReference type="PANTHER" id="PTHR34322">
    <property type="entry name" value="TRANSPOSASE, Y1_TNP DOMAIN-CONTAINING"/>
    <property type="match status" value="1"/>
</dbReference>